<dbReference type="Proteomes" id="UP000785679">
    <property type="component" value="Unassembled WGS sequence"/>
</dbReference>
<accession>A0A8J8T4W7</accession>
<protein>
    <submittedName>
        <fullName evidence="1">Uncharacterized protein</fullName>
    </submittedName>
</protein>
<evidence type="ECO:0000313" key="1">
    <source>
        <dbReference type="EMBL" id="TNV82384.1"/>
    </source>
</evidence>
<keyword evidence="2" id="KW-1185">Reference proteome</keyword>
<reference evidence="1" key="1">
    <citation type="submission" date="2019-06" db="EMBL/GenBank/DDBJ databases">
        <authorList>
            <person name="Zheng W."/>
        </authorList>
    </citation>
    <scope>NUCLEOTIDE SEQUENCE</scope>
    <source>
        <strain evidence="1">QDHG01</strain>
    </source>
</reference>
<proteinExistence type="predicted"/>
<name>A0A8J8T4W7_HALGN</name>
<sequence>MSFKTQQICVLYHQINCTYKLFIAPALLVDDCKILPPNISMYAKLTTVASIQQFYIFTFLINSRKLFAADSHIYFVQIFVSAVLQMRTRLDVGINTQGKPLFERQNQGASSIIISSQFRPNFIL</sequence>
<dbReference type="AlphaFoldDB" id="A0A8J8T4W7"/>
<gene>
    <name evidence="1" type="ORF">FGO68_gene12966</name>
</gene>
<dbReference type="EMBL" id="RRYP01005024">
    <property type="protein sequence ID" value="TNV82384.1"/>
    <property type="molecule type" value="Genomic_DNA"/>
</dbReference>
<comment type="caution">
    <text evidence="1">The sequence shown here is derived from an EMBL/GenBank/DDBJ whole genome shotgun (WGS) entry which is preliminary data.</text>
</comment>
<evidence type="ECO:0000313" key="2">
    <source>
        <dbReference type="Proteomes" id="UP000785679"/>
    </source>
</evidence>
<organism evidence="1 2">
    <name type="scientific">Halteria grandinella</name>
    <dbReference type="NCBI Taxonomy" id="5974"/>
    <lineage>
        <taxon>Eukaryota</taxon>
        <taxon>Sar</taxon>
        <taxon>Alveolata</taxon>
        <taxon>Ciliophora</taxon>
        <taxon>Intramacronucleata</taxon>
        <taxon>Spirotrichea</taxon>
        <taxon>Stichotrichia</taxon>
        <taxon>Sporadotrichida</taxon>
        <taxon>Halteriidae</taxon>
        <taxon>Halteria</taxon>
    </lineage>
</organism>